<feature type="coiled-coil region" evidence="1">
    <location>
        <begin position="159"/>
        <end position="203"/>
    </location>
</feature>
<dbReference type="EMBL" id="LILD01000001">
    <property type="protein sequence ID" value="KOO38594.1"/>
    <property type="molecule type" value="Genomic_DNA"/>
</dbReference>
<dbReference type="AlphaFoldDB" id="A0A0M0KIN3"/>
<gene>
    <name evidence="2" type="ORF">AMD02_06785</name>
</gene>
<evidence type="ECO:0000313" key="2">
    <source>
        <dbReference type="EMBL" id="KOO38594.1"/>
    </source>
</evidence>
<dbReference type="InterPro" id="IPR036785">
    <property type="entry name" value="YkyA-like_sf"/>
</dbReference>
<evidence type="ECO:0000256" key="1">
    <source>
        <dbReference type="SAM" id="Coils"/>
    </source>
</evidence>
<keyword evidence="1" id="KW-0175">Coiled coil</keyword>
<reference evidence="2" key="1">
    <citation type="submission" date="2015-08" db="EMBL/GenBank/DDBJ databases">
        <title>Complete DNA Sequence of Pseudomonas syringae pv. actinidiae, the Causal Agent of Kiwifruit Canker Disease.</title>
        <authorList>
            <person name="Rikkerink E.H.A."/>
            <person name="Fineran P.C."/>
        </authorList>
    </citation>
    <scope>NUCLEOTIDE SEQUENCE</scope>
    <source>
        <strain evidence="2">DSM 13666</strain>
    </source>
</reference>
<dbReference type="SUPFAM" id="SSF140423">
    <property type="entry name" value="MW0975(SA0943)-like"/>
    <property type="match status" value="1"/>
</dbReference>
<accession>A0A0M0KIN3</accession>
<dbReference type="RefSeq" id="WP_053430857.1">
    <property type="nucleotide sequence ID" value="NZ_JARMRQ010000049.1"/>
</dbReference>
<name>A0A0M0KIN3_ALKHA</name>
<organism evidence="2">
    <name type="scientific">Halalkalibacterium halodurans</name>
    <name type="common">Bacillus halodurans</name>
    <dbReference type="NCBI Taxonomy" id="86665"/>
    <lineage>
        <taxon>Bacteria</taxon>
        <taxon>Bacillati</taxon>
        <taxon>Bacillota</taxon>
        <taxon>Bacilli</taxon>
        <taxon>Bacillales</taxon>
        <taxon>Bacillaceae</taxon>
        <taxon>Halalkalibacterium (ex Joshi et al. 2022)</taxon>
    </lineage>
</organism>
<dbReference type="Gene3D" id="1.20.120.570">
    <property type="entry name" value="YkyA-like"/>
    <property type="match status" value="1"/>
</dbReference>
<dbReference type="PATRIC" id="fig|136160.3.peg.1669"/>
<comment type="caution">
    <text evidence="2">The sequence shown here is derived from an EMBL/GenBank/DDBJ whole genome shotgun (WGS) entry which is preliminary data.</text>
</comment>
<evidence type="ECO:0008006" key="3">
    <source>
        <dbReference type="Google" id="ProtNLM"/>
    </source>
</evidence>
<dbReference type="PROSITE" id="PS51257">
    <property type="entry name" value="PROKAR_LIPOPROTEIN"/>
    <property type="match status" value="1"/>
</dbReference>
<dbReference type="InterPro" id="IPR019454">
    <property type="entry name" value="Lipoprot_YkyA-like"/>
</dbReference>
<sequence>MQTYLRWAFIILVITALTACGKTDEKIHEHLEAAVELEEGFLEQQAPLRLAEKEEYERYEALISQNVGEKEEIEALAAEAIEQTYRREEIIALEKESMTASYEAFKNIESYVEKYKDPDMKALLEEMMKTMSERFHLYETIAADYVEGIELDRQLYEMLKDESTSIESLQEQIERINAKYEQINEAKSEFNERTKEYNEQKREFYNGTKLNVQYSTGR</sequence>
<proteinExistence type="predicted"/>
<protein>
    <recommendedName>
        <fullName evidence="3">Cell-wall binding lipoprotein</fullName>
    </recommendedName>
</protein>
<dbReference type="Pfam" id="PF10368">
    <property type="entry name" value="YkyA"/>
    <property type="match status" value="1"/>
</dbReference>